<feature type="transmembrane region" description="Helical" evidence="1">
    <location>
        <begin position="225"/>
        <end position="245"/>
    </location>
</feature>
<dbReference type="EMBL" id="JAJGNP010000017">
    <property type="protein sequence ID" value="MCC4234259.1"/>
    <property type="molecule type" value="Genomic_DNA"/>
</dbReference>
<protein>
    <recommendedName>
        <fullName evidence="4">AcrB/AcrD/AcrF family protein</fullName>
    </recommendedName>
</protein>
<evidence type="ECO:0000256" key="1">
    <source>
        <dbReference type="SAM" id="Phobius"/>
    </source>
</evidence>
<comment type="caution">
    <text evidence="2">The sequence shown here is derived from an EMBL/GenBank/DDBJ whole genome shotgun (WGS) entry which is preliminary data.</text>
</comment>
<feature type="transmembrane region" description="Helical" evidence="1">
    <location>
        <begin position="12"/>
        <end position="31"/>
    </location>
</feature>
<keyword evidence="3" id="KW-1185">Reference proteome</keyword>
<evidence type="ECO:0008006" key="4">
    <source>
        <dbReference type="Google" id="ProtNLM"/>
    </source>
</evidence>
<evidence type="ECO:0000313" key="2">
    <source>
        <dbReference type="EMBL" id="MCC4234259.1"/>
    </source>
</evidence>
<feature type="transmembrane region" description="Helical" evidence="1">
    <location>
        <begin position="201"/>
        <end position="218"/>
    </location>
</feature>
<dbReference type="RefSeq" id="WP_228227861.1">
    <property type="nucleotide sequence ID" value="NZ_JAJGNP010000017.1"/>
</dbReference>
<feature type="transmembrane region" description="Helical" evidence="1">
    <location>
        <begin position="342"/>
        <end position="362"/>
    </location>
</feature>
<keyword evidence="1" id="KW-0472">Membrane</keyword>
<feature type="transmembrane region" description="Helical" evidence="1">
    <location>
        <begin position="289"/>
        <end position="306"/>
    </location>
</feature>
<organism evidence="2 3">
    <name type="scientific">Sphingobium soli</name>
    <dbReference type="NCBI Taxonomy" id="1591116"/>
    <lineage>
        <taxon>Bacteria</taxon>
        <taxon>Pseudomonadati</taxon>
        <taxon>Pseudomonadota</taxon>
        <taxon>Alphaproteobacteria</taxon>
        <taxon>Sphingomonadales</taxon>
        <taxon>Sphingomonadaceae</taxon>
        <taxon>Sphingobium</taxon>
    </lineage>
</organism>
<accession>A0ABS8H749</accession>
<evidence type="ECO:0000313" key="3">
    <source>
        <dbReference type="Proteomes" id="UP001198830"/>
    </source>
</evidence>
<proteinExistence type="predicted"/>
<gene>
    <name evidence="2" type="ORF">LL253_16400</name>
</gene>
<keyword evidence="1" id="KW-1133">Transmembrane helix</keyword>
<feature type="transmembrane region" description="Helical" evidence="1">
    <location>
        <begin position="427"/>
        <end position="448"/>
    </location>
</feature>
<dbReference type="Proteomes" id="UP001198830">
    <property type="component" value="Unassembled WGS sequence"/>
</dbReference>
<feature type="transmembrane region" description="Helical" evidence="1">
    <location>
        <begin position="105"/>
        <end position="127"/>
    </location>
</feature>
<name>A0ABS8H749_9SPHN</name>
<feature type="transmembrane region" description="Helical" evidence="1">
    <location>
        <begin position="397"/>
        <end position="415"/>
    </location>
</feature>
<reference evidence="2 3" key="1">
    <citation type="submission" date="2021-10" db="EMBL/GenBank/DDBJ databases">
        <title>The diversity and Nitrogen Metabolism of Culturable Nitrate-Utilizing Bacteria Within the Oxygen Minimum Zone of the Changjiang (Yangtze River)Estuary.</title>
        <authorList>
            <person name="Zhang D."/>
            <person name="Zheng J."/>
            <person name="Liu S."/>
            <person name="He W."/>
        </authorList>
    </citation>
    <scope>NUCLEOTIDE SEQUENCE [LARGE SCALE GENOMIC DNA]</scope>
    <source>
        <strain evidence="2 3">FXH275-2</strain>
    </source>
</reference>
<feature type="transmembrane region" description="Helical" evidence="1">
    <location>
        <begin position="374"/>
        <end position="391"/>
    </location>
</feature>
<keyword evidence="1" id="KW-0812">Transmembrane</keyword>
<sequence length="588" mass="62060">MASSPAPDLRRAALWAGLAWLTCCVVLIWLAHGRFSTLAFRDPDDAMRLVQVRDWLAGQFFFDVSQHRVNPPHGGPMHWSRIVDMPVAGLILLLRPLLGAASAELIACIAVPLLLLGGLVAAAFIAARRIAGSAVALVVVILLLTSPSILVQFAPLRIDHHGWQILLAGVALMAAFDGRPARGGVIAALALATWLQISSEALPYTALFAGLFALRHWIDRAQAPGFIAFAVTLGLAAATLLALLRGPGALLATQCDALSYAYVWPLLALAVIAALAGRLIGLDTARRRLIVAALAGGAAVATFLMTGGPCLSGDPFAALGPVAYRLWYLKVMEGRPIWAQDLAMRGAILLPALTGLAGALLAAWHASGAARARWATLALLIVGATLVAMLVMRALSVAHLLALPGIAWLIVLLFRRAQAAPSAIIRVLGSAALVLLTPAGLSAAWIALVSHHPPEDKSAAADCRAQFLLAPLDRLPPATLFAPIDMGPDILLRTRHSVIATAHHRNVAGLTEVIRAFVADPQQARSIVAGSGATYLVGCDSLTELRSYARENPEGLAAMVRQGRAPDWLEPLPGKGPLRVWRIRRAGS</sequence>
<feature type="transmembrane region" description="Helical" evidence="1">
    <location>
        <begin position="133"/>
        <end position="153"/>
    </location>
</feature>
<feature type="transmembrane region" description="Helical" evidence="1">
    <location>
        <begin position="257"/>
        <end position="277"/>
    </location>
</feature>